<name>A0A9P3LHK3_9APHY</name>
<dbReference type="EMBL" id="BPQB01000038">
    <property type="protein sequence ID" value="GJE94227.1"/>
    <property type="molecule type" value="Genomic_DNA"/>
</dbReference>
<dbReference type="AlphaFoldDB" id="A0A9P3LHK3"/>
<dbReference type="GO" id="GO:0005507">
    <property type="term" value="F:copper ion binding"/>
    <property type="evidence" value="ECO:0007669"/>
    <property type="project" value="InterPro"/>
</dbReference>
<keyword evidence="3" id="KW-0862">Zinc</keyword>
<proteinExistence type="predicted"/>
<dbReference type="PANTHER" id="PTHR28088:SF5">
    <property type="entry name" value="TRANSCRIPTIONAL ACTIVATOR HAA1-RELATED"/>
    <property type="match status" value="1"/>
</dbReference>
<dbReference type="InterPro" id="IPR036395">
    <property type="entry name" value="Cu_fist_DNA-bd_dom_sf"/>
</dbReference>
<evidence type="ECO:0000256" key="4">
    <source>
        <dbReference type="ARBA" id="ARBA00023008"/>
    </source>
</evidence>
<comment type="subcellular location">
    <subcellularLocation>
        <location evidence="1">Nucleus</location>
    </subcellularLocation>
</comment>
<dbReference type="PRINTS" id="PR00617">
    <property type="entry name" value="COPPERFIST"/>
</dbReference>
<evidence type="ECO:0000256" key="2">
    <source>
        <dbReference type="ARBA" id="ARBA00022723"/>
    </source>
</evidence>
<accession>A0A9P3LHK3</accession>
<dbReference type="FunFam" id="3.90.430.10:FF:000001">
    <property type="entry name" value="Copper fist DNA-binding protein"/>
    <property type="match status" value="1"/>
</dbReference>
<evidence type="ECO:0000256" key="5">
    <source>
        <dbReference type="ARBA" id="ARBA00023015"/>
    </source>
</evidence>
<protein>
    <submittedName>
        <fullName evidence="10">Copper-fist domain-containing protein</fullName>
    </submittedName>
</protein>
<dbReference type="PROSITE" id="PS50073">
    <property type="entry name" value="COPPER_FIST_2"/>
    <property type="match status" value="1"/>
</dbReference>
<dbReference type="Gene3D" id="3.90.430.10">
    <property type="entry name" value="Copper fist DNA-binding domain"/>
    <property type="match status" value="1"/>
</dbReference>
<keyword evidence="7" id="KW-0539">Nucleus</keyword>
<dbReference type="GO" id="GO:0006878">
    <property type="term" value="P:intracellular copper ion homeostasis"/>
    <property type="evidence" value="ECO:0007669"/>
    <property type="project" value="TreeGrafter"/>
</dbReference>
<feature type="domain" description="Copper-fist" evidence="9">
    <location>
        <begin position="1"/>
        <end position="40"/>
    </location>
</feature>
<evidence type="ECO:0000313" key="11">
    <source>
        <dbReference type="Proteomes" id="UP000703269"/>
    </source>
</evidence>
<evidence type="ECO:0000256" key="7">
    <source>
        <dbReference type="ARBA" id="ARBA00023242"/>
    </source>
</evidence>
<dbReference type="SMART" id="SM00412">
    <property type="entry name" value="Cu_FIST"/>
    <property type="match status" value="1"/>
</dbReference>
<keyword evidence="4" id="KW-0186">Copper</keyword>
<evidence type="ECO:0000256" key="8">
    <source>
        <dbReference type="SAM" id="MobiDB-lite"/>
    </source>
</evidence>
<dbReference type="Pfam" id="PF00649">
    <property type="entry name" value="Copper-fist"/>
    <property type="match status" value="1"/>
</dbReference>
<feature type="region of interest" description="Disordered" evidence="8">
    <location>
        <begin position="402"/>
        <end position="425"/>
    </location>
</feature>
<dbReference type="GO" id="GO:0045944">
    <property type="term" value="P:positive regulation of transcription by RNA polymerase II"/>
    <property type="evidence" value="ECO:0007669"/>
    <property type="project" value="TreeGrafter"/>
</dbReference>
<dbReference type="GO" id="GO:0005634">
    <property type="term" value="C:nucleus"/>
    <property type="evidence" value="ECO:0007669"/>
    <property type="project" value="UniProtKB-SubCell"/>
</dbReference>
<dbReference type="Proteomes" id="UP000703269">
    <property type="component" value="Unassembled WGS sequence"/>
</dbReference>
<gene>
    <name evidence="10" type="ORF">PsYK624_103950</name>
</gene>
<dbReference type="GO" id="GO:0006879">
    <property type="term" value="P:intracellular iron ion homeostasis"/>
    <property type="evidence" value="ECO:0007669"/>
    <property type="project" value="TreeGrafter"/>
</dbReference>
<dbReference type="InterPro" id="IPR051763">
    <property type="entry name" value="Copper_Homeo_Regul"/>
</dbReference>
<evidence type="ECO:0000256" key="6">
    <source>
        <dbReference type="ARBA" id="ARBA00023163"/>
    </source>
</evidence>
<evidence type="ECO:0000256" key="3">
    <source>
        <dbReference type="ARBA" id="ARBA00022833"/>
    </source>
</evidence>
<dbReference type="GO" id="GO:0000981">
    <property type="term" value="F:DNA-binding transcription factor activity, RNA polymerase II-specific"/>
    <property type="evidence" value="ECO:0007669"/>
    <property type="project" value="TreeGrafter"/>
</dbReference>
<dbReference type="InterPro" id="IPR001083">
    <property type="entry name" value="Cu_fist_DNA-bd_dom"/>
</dbReference>
<comment type="caution">
    <text evidence="10">The sequence shown here is derived from an EMBL/GenBank/DDBJ whole genome shotgun (WGS) entry which is preliminary data.</text>
</comment>
<dbReference type="SMART" id="SM01090">
    <property type="entry name" value="Copper-fist"/>
    <property type="match status" value="1"/>
</dbReference>
<feature type="compositionally biased region" description="Polar residues" evidence="8">
    <location>
        <begin position="413"/>
        <end position="425"/>
    </location>
</feature>
<evidence type="ECO:0000256" key="1">
    <source>
        <dbReference type="ARBA" id="ARBA00004123"/>
    </source>
</evidence>
<evidence type="ECO:0000259" key="9">
    <source>
        <dbReference type="PROSITE" id="PS50073"/>
    </source>
</evidence>
<sequence length="425" mass="44822">MVFVNDKKYACESCIKGHRSSSCGHADRPLFEVKKKGRPVSQCDKCRELRKTKRMHSKCQCATEKADKSNMKQLAGKSKRYIPILPALPNGLKDTYPKNDDPLMSDPKSRVDNLLNPCHCKDIYSCSCNNECAAGCSGLDTLAKAAALCCGTLDKAPSDPSPQIPMPQEGGCCQKTPPASVPSKRPRRHSSSSPDEDDRARRGPSLPPLHLPEPLEAPPVFPVIPPLSSVASIAGTGCTCGFDCTCPGCEEHRGPSQAANAADCPECGHCTDNTHGLELPSSTGFGSSLPALRVPSPAFAPAPSFLDAFFARAAATIPPPPSQRAGFSAFSFDPQNVTVYPPGLFAGERARLDAHGPAFGLVRLPKLECCAGKCGCAGDSCGCGQDCNGCCAVHEGGERRASEERSQHGEQVAGSSTVRSCCATS</sequence>
<evidence type="ECO:0000313" key="10">
    <source>
        <dbReference type="EMBL" id="GJE94227.1"/>
    </source>
</evidence>
<keyword evidence="5" id="KW-0805">Transcription regulation</keyword>
<feature type="region of interest" description="Disordered" evidence="8">
    <location>
        <begin position="159"/>
        <end position="214"/>
    </location>
</feature>
<reference evidence="10 11" key="1">
    <citation type="submission" date="2021-08" db="EMBL/GenBank/DDBJ databases">
        <title>Draft Genome Sequence of Phanerochaete sordida strain YK-624.</title>
        <authorList>
            <person name="Mori T."/>
            <person name="Dohra H."/>
            <person name="Suzuki T."/>
            <person name="Kawagishi H."/>
            <person name="Hirai H."/>
        </authorList>
    </citation>
    <scope>NUCLEOTIDE SEQUENCE [LARGE SCALE GENOMIC DNA]</scope>
    <source>
        <strain evidence="10 11">YK-624</strain>
    </source>
</reference>
<dbReference type="SUPFAM" id="SSF57879">
    <property type="entry name" value="Zinc domain conserved in yeast copper-regulated transcription factors"/>
    <property type="match status" value="1"/>
</dbReference>
<dbReference type="PANTHER" id="PTHR28088">
    <property type="entry name" value="TRANSCRIPTIONAL ACTIVATOR HAA1-RELATED"/>
    <property type="match status" value="1"/>
</dbReference>
<keyword evidence="2" id="KW-0479">Metal-binding</keyword>
<dbReference type="GO" id="GO:0000978">
    <property type="term" value="F:RNA polymerase II cis-regulatory region sequence-specific DNA binding"/>
    <property type="evidence" value="ECO:0007669"/>
    <property type="project" value="TreeGrafter"/>
</dbReference>
<dbReference type="OrthoDB" id="5600085at2759"/>
<keyword evidence="11" id="KW-1185">Reference proteome</keyword>
<keyword evidence="6" id="KW-0804">Transcription</keyword>
<feature type="compositionally biased region" description="Pro residues" evidence="8">
    <location>
        <begin position="205"/>
        <end position="214"/>
    </location>
</feature>
<dbReference type="PROSITE" id="PS01119">
    <property type="entry name" value="COPPER_FIST_1"/>
    <property type="match status" value="1"/>
</dbReference>
<organism evidence="10 11">
    <name type="scientific">Phanerochaete sordida</name>
    <dbReference type="NCBI Taxonomy" id="48140"/>
    <lineage>
        <taxon>Eukaryota</taxon>
        <taxon>Fungi</taxon>
        <taxon>Dikarya</taxon>
        <taxon>Basidiomycota</taxon>
        <taxon>Agaricomycotina</taxon>
        <taxon>Agaricomycetes</taxon>
        <taxon>Polyporales</taxon>
        <taxon>Phanerochaetaceae</taxon>
        <taxon>Phanerochaete</taxon>
    </lineage>
</organism>